<dbReference type="Pfam" id="PF00521">
    <property type="entry name" value="DNA_topoisoIV"/>
    <property type="match status" value="1"/>
</dbReference>
<dbReference type="PANTHER" id="PTHR43493:SF5">
    <property type="entry name" value="DNA GYRASE SUBUNIT A, CHLOROPLASTIC_MITOCHONDRIAL"/>
    <property type="match status" value="1"/>
</dbReference>
<dbReference type="GO" id="GO:0005737">
    <property type="term" value="C:cytoplasm"/>
    <property type="evidence" value="ECO:0007669"/>
    <property type="project" value="UniProtKB-SubCell"/>
</dbReference>
<dbReference type="GO" id="GO:0003677">
    <property type="term" value="F:DNA binding"/>
    <property type="evidence" value="ECO:0007669"/>
    <property type="project" value="UniProtKB-UniRule"/>
</dbReference>
<dbReference type="InterPro" id="IPR013757">
    <property type="entry name" value="Topo_IIA_A_a_sf"/>
</dbReference>
<evidence type="ECO:0000256" key="4">
    <source>
        <dbReference type="ARBA" id="ARBA00022840"/>
    </source>
</evidence>
<keyword evidence="4 8" id="KW-0067">ATP-binding</keyword>
<dbReference type="GO" id="GO:0005694">
    <property type="term" value="C:chromosome"/>
    <property type="evidence" value="ECO:0007669"/>
    <property type="project" value="InterPro"/>
</dbReference>
<dbReference type="NCBIfam" id="TIGR01063">
    <property type="entry name" value="gyrA"/>
    <property type="match status" value="1"/>
</dbReference>
<dbReference type="Gene3D" id="1.10.268.10">
    <property type="entry name" value="Topoisomerase, domain 3"/>
    <property type="match status" value="1"/>
</dbReference>
<name>A0A936ZJP6_9HYPH</name>
<feature type="region of interest" description="Disordered" evidence="10">
    <location>
        <begin position="899"/>
        <end position="924"/>
    </location>
</feature>
<evidence type="ECO:0000256" key="7">
    <source>
        <dbReference type="ARBA" id="ARBA00023235"/>
    </source>
</evidence>
<evidence type="ECO:0000256" key="9">
    <source>
        <dbReference type="PROSITE-ProRule" id="PRU01384"/>
    </source>
</evidence>
<dbReference type="InterPro" id="IPR050220">
    <property type="entry name" value="Type_II_DNA_Topoisomerases"/>
</dbReference>
<dbReference type="Gene3D" id="3.90.199.10">
    <property type="entry name" value="Topoisomerase II, domain 5"/>
    <property type="match status" value="1"/>
</dbReference>
<keyword evidence="3 8" id="KW-0547">Nucleotide-binding</keyword>
<dbReference type="InterPro" id="IPR005743">
    <property type="entry name" value="GyrA"/>
</dbReference>
<comment type="function">
    <text evidence="8">A type II topoisomerase that negatively supercoils closed circular double-stranded (ds) DNA in an ATP-dependent manner to modulate DNA topology and maintain chromosomes in an underwound state. Negative supercoiling favors strand separation, and DNA replication, transcription, recombination and repair, all of which involve strand separation. Also able to catalyze the interconversion of other topological isomers of dsDNA rings, including catenanes and knotted rings. Type II topoisomerases break and join 2 DNA strands simultaneously in an ATP-dependent manner.</text>
</comment>
<dbReference type="GO" id="GO:0009330">
    <property type="term" value="C:DNA topoisomerase type II (double strand cut, ATP-hydrolyzing) complex"/>
    <property type="evidence" value="ECO:0007669"/>
    <property type="project" value="TreeGrafter"/>
</dbReference>
<dbReference type="InterPro" id="IPR035516">
    <property type="entry name" value="Gyrase/topoIV_suA_C"/>
</dbReference>
<dbReference type="InterPro" id="IPR013760">
    <property type="entry name" value="Topo_IIA-like_dom_sf"/>
</dbReference>
<comment type="miscellaneous">
    <text evidence="8">Few gyrases are as efficient as E.coli at forming negative supercoils. Not all organisms have 2 type II topoisomerases; in organisms with a single type II topoisomerase this enzyme also has to decatenate newly replicated chromosomes.</text>
</comment>
<evidence type="ECO:0000259" key="11">
    <source>
        <dbReference type="PROSITE" id="PS52040"/>
    </source>
</evidence>
<feature type="short sequence motif" description="GyrA-box" evidence="8">
    <location>
        <begin position="564"/>
        <end position="570"/>
    </location>
</feature>
<evidence type="ECO:0000256" key="2">
    <source>
        <dbReference type="ARBA" id="ARBA00008263"/>
    </source>
</evidence>
<proteinExistence type="inferred from homology"/>
<dbReference type="FunFam" id="3.30.1360.40:FF:000002">
    <property type="entry name" value="DNA gyrase subunit A"/>
    <property type="match status" value="1"/>
</dbReference>
<dbReference type="PROSITE" id="PS52040">
    <property type="entry name" value="TOPO_IIA"/>
    <property type="match status" value="1"/>
</dbReference>
<dbReference type="GO" id="GO:0034335">
    <property type="term" value="F:DNA negative supercoiling activity"/>
    <property type="evidence" value="ECO:0007669"/>
    <property type="project" value="UniProtKB-ARBA"/>
</dbReference>
<dbReference type="HAMAP" id="MF_01897">
    <property type="entry name" value="GyrA"/>
    <property type="match status" value="1"/>
</dbReference>
<keyword evidence="7 8" id="KW-0413">Isomerase</keyword>
<dbReference type="SUPFAM" id="SSF56719">
    <property type="entry name" value="Type II DNA topoisomerase"/>
    <property type="match status" value="1"/>
</dbReference>
<dbReference type="SMART" id="SM00434">
    <property type="entry name" value="TOP4c"/>
    <property type="match status" value="1"/>
</dbReference>
<dbReference type="InterPro" id="IPR013758">
    <property type="entry name" value="Topo_IIA_A/C_ab"/>
</dbReference>
<dbReference type="NCBIfam" id="NF004043">
    <property type="entry name" value="PRK05560.1"/>
    <property type="match status" value="1"/>
</dbReference>
<dbReference type="FunFam" id="3.90.199.10:FF:000001">
    <property type="entry name" value="DNA gyrase subunit A"/>
    <property type="match status" value="1"/>
</dbReference>
<evidence type="ECO:0000256" key="1">
    <source>
        <dbReference type="ARBA" id="ARBA00000185"/>
    </source>
</evidence>
<keyword evidence="8" id="KW-0963">Cytoplasm</keyword>
<organism evidence="12 13">
    <name type="scientific">Microvirga aerilata</name>
    <dbReference type="NCBI Taxonomy" id="670292"/>
    <lineage>
        <taxon>Bacteria</taxon>
        <taxon>Pseudomonadati</taxon>
        <taxon>Pseudomonadota</taxon>
        <taxon>Alphaproteobacteria</taxon>
        <taxon>Hyphomicrobiales</taxon>
        <taxon>Methylobacteriaceae</taxon>
        <taxon>Microvirga</taxon>
    </lineage>
</organism>
<dbReference type="FunFam" id="1.10.268.10:FF:000001">
    <property type="entry name" value="DNA gyrase subunit A"/>
    <property type="match status" value="1"/>
</dbReference>
<dbReference type="RefSeq" id="WP_202062316.1">
    <property type="nucleotide sequence ID" value="NZ_JAEQMY010000029.1"/>
</dbReference>
<dbReference type="Gene3D" id="2.120.10.90">
    <property type="entry name" value="DNA gyrase/topoisomerase IV, subunit A, C-terminal"/>
    <property type="match status" value="1"/>
</dbReference>
<dbReference type="GO" id="GO:0005524">
    <property type="term" value="F:ATP binding"/>
    <property type="evidence" value="ECO:0007669"/>
    <property type="project" value="UniProtKB-UniRule"/>
</dbReference>
<dbReference type="NCBIfam" id="NF004044">
    <property type="entry name" value="PRK05561.1"/>
    <property type="match status" value="1"/>
</dbReference>
<dbReference type="SUPFAM" id="SSF101904">
    <property type="entry name" value="GyrA/ParC C-terminal domain-like"/>
    <property type="match status" value="1"/>
</dbReference>
<evidence type="ECO:0000256" key="5">
    <source>
        <dbReference type="ARBA" id="ARBA00023029"/>
    </source>
</evidence>
<gene>
    <name evidence="8 12" type="primary">gyrA</name>
    <name evidence="12" type="ORF">JKG68_18030</name>
</gene>
<dbReference type="EC" id="5.6.2.2" evidence="8"/>
<keyword evidence="5 8" id="KW-0799">Topoisomerase</keyword>
<feature type="compositionally biased region" description="Acidic residues" evidence="10">
    <location>
        <begin position="903"/>
        <end position="924"/>
    </location>
</feature>
<comment type="similarity">
    <text evidence="2 8">Belongs to the type II topoisomerase GyrA/ParC subunit family.</text>
</comment>
<dbReference type="Proteomes" id="UP000605848">
    <property type="component" value="Unassembled WGS sequence"/>
</dbReference>
<dbReference type="CDD" id="cd00187">
    <property type="entry name" value="TOP4c"/>
    <property type="match status" value="1"/>
</dbReference>
<keyword evidence="13" id="KW-1185">Reference proteome</keyword>
<comment type="caution">
    <text evidence="12">The sequence shown here is derived from an EMBL/GenBank/DDBJ whole genome shotgun (WGS) entry which is preliminary data.</text>
</comment>
<comment type="subunit">
    <text evidence="8">Heterotetramer, composed of two GyrA and two GyrB chains. In the heterotetramer, GyrA contains the active site tyrosine that forms a transient covalent intermediate with DNA, while GyrB binds cofactors and catalyzes ATP hydrolysis.</text>
</comment>
<dbReference type="InterPro" id="IPR006691">
    <property type="entry name" value="GyrA/parC_rep"/>
</dbReference>
<comment type="subcellular location">
    <subcellularLocation>
        <location evidence="8">Cytoplasm</location>
    </subcellularLocation>
</comment>
<dbReference type="EMBL" id="JAEQMY010000029">
    <property type="protein sequence ID" value="MBL0405863.1"/>
    <property type="molecule type" value="Genomic_DNA"/>
</dbReference>
<feature type="active site" description="O-(5'-phospho-DNA)-tyrosine intermediate" evidence="8 9">
    <location>
        <position position="135"/>
    </location>
</feature>
<evidence type="ECO:0000256" key="3">
    <source>
        <dbReference type="ARBA" id="ARBA00022741"/>
    </source>
</evidence>
<feature type="domain" description="Topo IIA-type catalytic" evidence="11">
    <location>
        <begin position="47"/>
        <end position="537"/>
    </location>
</feature>
<comment type="catalytic activity">
    <reaction evidence="1 8 9">
        <text>ATP-dependent breakage, passage and rejoining of double-stranded DNA.</text>
        <dbReference type="EC" id="5.6.2.2"/>
    </reaction>
</comment>
<evidence type="ECO:0000313" key="12">
    <source>
        <dbReference type="EMBL" id="MBL0405863.1"/>
    </source>
</evidence>
<dbReference type="AlphaFoldDB" id="A0A936ZJP6"/>
<reference evidence="12" key="1">
    <citation type="submission" date="2021-01" db="EMBL/GenBank/DDBJ databases">
        <title>Microvirga sp.</title>
        <authorList>
            <person name="Kim M.K."/>
        </authorList>
    </citation>
    <scope>NUCLEOTIDE SEQUENCE</scope>
    <source>
        <strain evidence="12">5420S-16</strain>
    </source>
</reference>
<dbReference type="PANTHER" id="PTHR43493">
    <property type="entry name" value="DNA GYRASE/TOPOISOMERASE SUBUNIT A"/>
    <property type="match status" value="1"/>
</dbReference>
<protein>
    <recommendedName>
        <fullName evidence="8">DNA gyrase subunit A</fullName>
        <ecNumber evidence="8">5.6.2.2</ecNumber>
    </recommendedName>
</protein>
<evidence type="ECO:0000256" key="8">
    <source>
        <dbReference type="HAMAP-Rule" id="MF_01897"/>
    </source>
</evidence>
<evidence type="ECO:0000256" key="10">
    <source>
        <dbReference type="SAM" id="MobiDB-lite"/>
    </source>
</evidence>
<dbReference type="Gene3D" id="3.30.1360.40">
    <property type="match status" value="1"/>
</dbReference>
<dbReference type="GO" id="GO:0006261">
    <property type="term" value="P:DNA-templated DNA replication"/>
    <property type="evidence" value="ECO:0007669"/>
    <property type="project" value="UniProtKB-UniRule"/>
</dbReference>
<dbReference type="Pfam" id="PF03989">
    <property type="entry name" value="DNA_gyraseA_C"/>
    <property type="match status" value="6"/>
</dbReference>
<keyword evidence="6 8" id="KW-0238">DNA-binding</keyword>
<sequence>MTDPNDIRSGGPGGDQPASDIKLISIVDEMKRSYLDYAMSVIVSRALPDARDGLKPVHRRILYSMHENGYTPDKKYVKSARIVGDVMGQYHPHGDSAIYDALVRMAQDFSLRLMLVDGQGNFGSVDGDPPAAMRYTESRLAKAAMPLLDDIDKDTVDFTPNYDESKYEPAVLPARFPNLLVNGAGGIAVGMATNMPPHNLGEVIDGCLALIDNPAISAEELIEIIPGPDFPTGALILGRSGARSAYTTGRGSIIMRAKSEIEEVRKDREAIIFTEIPYQVNKASLIEKIAELVREKKIEGIADLRDESDRDGMRIVVEIKRDAMADVVLNQLYRYTPLQTSFGANMVALNGGRPELMNLKDLIRAFVDFREEVVSRRTKYLLNKARERAHVLCGLAIAVANIDEVIRLIRTAPDPNAARESLMGRDWPAHDIAPLIALVDDPRHKINEDGTYRLSETQARAILDLRLQRLTALGRDEIGDELSKLAAEISDYLEILRSRVRIMGIIRDELTEVRQTFATPRKTQIVDWDSDLDDEDLIAREDMVVTVSHAGYIKRVPLSTYRAQRRGGKGRSAMTTRDEDFVTRLFVANTHTPVIFFSSEGQAYKEKVWRLPLAAPNAKGKALVNMLPIKQGERITTIMPLPEDEASWDKLDVMFATSRGTVRRNKLSDFVQVNRGGKIAMKLGEGEHIVDVQICSENDDVLLTTAKGQCIRFPVTDVRVFKGRDSMGVRGINLAEGDDIISMAILRHVEATGEERAAYLKMRRAVTGEQMGSDADAADDAEEASADATLSQERYAEMSAQEQCILTLSEKGYGKRTLSYEYRITGRGGKGITAMAVNSRNGKLVASFPVEASDQIMLVTDGGQLIRVPVEGIRVVGRNSQGVTIFSTRDKEKVVSVEHIEGEDGEEVEGVDDAATEGGEAAEE</sequence>
<evidence type="ECO:0000256" key="6">
    <source>
        <dbReference type="ARBA" id="ARBA00023125"/>
    </source>
</evidence>
<evidence type="ECO:0000313" key="13">
    <source>
        <dbReference type="Proteomes" id="UP000605848"/>
    </source>
</evidence>
<dbReference type="GO" id="GO:0006265">
    <property type="term" value="P:DNA topological change"/>
    <property type="evidence" value="ECO:0007669"/>
    <property type="project" value="UniProtKB-UniRule"/>
</dbReference>
<dbReference type="InterPro" id="IPR002205">
    <property type="entry name" value="Topo_IIA_dom_A"/>
</dbReference>
<accession>A0A936ZJP6</accession>